<dbReference type="STRING" id="1314771.A0A197JGW9"/>
<dbReference type="OrthoDB" id="190098at2759"/>
<feature type="region of interest" description="Disordered" evidence="1">
    <location>
        <begin position="1"/>
        <end position="24"/>
    </location>
</feature>
<proteinExistence type="predicted"/>
<gene>
    <name evidence="2" type="ORF">K457DRAFT_158735</name>
</gene>
<protein>
    <submittedName>
        <fullName evidence="2">Uncharacterized protein</fullName>
    </submittedName>
</protein>
<dbReference type="Proteomes" id="UP000078512">
    <property type="component" value="Unassembled WGS sequence"/>
</dbReference>
<evidence type="ECO:0000256" key="1">
    <source>
        <dbReference type="SAM" id="MobiDB-lite"/>
    </source>
</evidence>
<sequence length="159" mass="18187">MPRIPLNVASSLPRTLGKPPKSIPLDFSPTDADARSLFRTLWRVGSLSVMYTNPGRDVIRQKIREGFEESRRQPATSEVDNRQRWERALNTRYFFEIASTRFGVEHSVISNLTRIAAENSQGTPRVVKPQMRTLKQETLTEYQNIVHAMNESLGLSLRC</sequence>
<reference evidence="2 3" key="1">
    <citation type="submission" date="2016-05" db="EMBL/GenBank/DDBJ databases">
        <title>Genome sequencing reveals origins of a unique bacterial endosymbiosis in the earliest lineages of terrestrial Fungi.</title>
        <authorList>
            <consortium name="DOE Joint Genome Institute"/>
            <person name="Uehling J."/>
            <person name="Gryganskyi A."/>
            <person name="Hameed K."/>
            <person name="Tschaplinski T."/>
            <person name="Misztal P."/>
            <person name="Wu S."/>
            <person name="Desiro A."/>
            <person name="Vande Pol N."/>
            <person name="Du Z.-Y."/>
            <person name="Zienkiewicz A."/>
            <person name="Zienkiewicz K."/>
            <person name="Morin E."/>
            <person name="Tisserant E."/>
            <person name="Splivallo R."/>
            <person name="Hainaut M."/>
            <person name="Henrissat B."/>
            <person name="Ohm R."/>
            <person name="Kuo A."/>
            <person name="Yan J."/>
            <person name="Lipzen A."/>
            <person name="Nolan M."/>
            <person name="Labutti K."/>
            <person name="Barry K."/>
            <person name="Goldstein A."/>
            <person name="Labbe J."/>
            <person name="Schadt C."/>
            <person name="Tuskan G."/>
            <person name="Grigoriev I."/>
            <person name="Martin F."/>
            <person name="Vilgalys R."/>
            <person name="Bonito G."/>
        </authorList>
    </citation>
    <scope>NUCLEOTIDE SEQUENCE [LARGE SCALE GENOMIC DNA]</scope>
    <source>
        <strain evidence="2 3">AG-77</strain>
    </source>
</reference>
<dbReference type="EMBL" id="KV442094">
    <property type="protein sequence ID" value="OAQ24427.1"/>
    <property type="molecule type" value="Genomic_DNA"/>
</dbReference>
<dbReference type="AlphaFoldDB" id="A0A197JGW9"/>
<organism evidence="2 3">
    <name type="scientific">Linnemannia elongata AG-77</name>
    <dbReference type="NCBI Taxonomy" id="1314771"/>
    <lineage>
        <taxon>Eukaryota</taxon>
        <taxon>Fungi</taxon>
        <taxon>Fungi incertae sedis</taxon>
        <taxon>Mucoromycota</taxon>
        <taxon>Mortierellomycotina</taxon>
        <taxon>Mortierellomycetes</taxon>
        <taxon>Mortierellales</taxon>
        <taxon>Mortierellaceae</taxon>
        <taxon>Linnemannia</taxon>
    </lineage>
</organism>
<evidence type="ECO:0000313" key="2">
    <source>
        <dbReference type="EMBL" id="OAQ24427.1"/>
    </source>
</evidence>
<evidence type="ECO:0000313" key="3">
    <source>
        <dbReference type="Proteomes" id="UP000078512"/>
    </source>
</evidence>
<name>A0A197JGW9_9FUNG</name>
<accession>A0A197JGW9</accession>
<keyword evidence="3" id="KW-1185">Reference proteome</keyword>